<gene>
    <name evidence="1" type="ORF">GLW05_11855</name>
</gene>
<comment type="caution">
    <text evidence="1">The sequence shown here is derived from an EMBL/GenBank/DDBJ whole genome shotgun (WGS) entry which is preliminary data.</text>
</comment>
<dbReference type="EMBL" id="WMEQ01000008">
    <property type="protein sequence ID" value="MYL34292.1"/>
    <property type="molecule type" value="Genomic_DNA"/>
</dbReference>
<proteinExistence type="predicted"/>
<reference evidence="1 2" key="1">
    <citation type="submission" date="2019-11" db="EMBL/GenBank/DDBJ databases">
        <title>Genome sequences of 17 halophilic strains isolated from different environments.</title>
        <authorList>
            <person name="Furrow R.E."/>
        </authorList>
    </citation>
    <scope>NUCLEOTIDE SEQUENCE [LARGE SCALE GENOMIC DNA]</scope>
    <source>
        <strain evidence="1 2">22514_16_FS</strain>
    </source>
</reference>
<protein>
    <submittedName>
        <fullName evidence="1">Uncharacterized protein</fullName>
    </submittedName>
</protein>
<evidence type="ECO:0000313" key="1">
    <source>
        <dbReference type="EMBL" id="MYL34292.1"/>
    </source>
</evidence>
<dbReference type="RefSeq" id="WP_160909773.1">
    <property type="nucleotide sequence ID" value="NZ_WMEQ01000008.1"/>
</dbReference>
<name>A0A6I5A1K8_9BACI</name>
<dbReference type="Proteomes" id="UP000468638">
    <property type="component" value="Unassembled WGS sequence"/>
</dbReference>
<sequence>MDWTEIDQLKVIAYHLKSEGIQDGCNTKKLEESIEYFAIVIEKYDKYISEISKKAPMIALVFKMNVEHLYYEKKVTESIFYEIVEDVVGAISEYEQALNHINQAIELAETCYKHFNREREYEMCSAISTDKERWEDFSQEAKVQLEYLHMSSVV</sequence>
<evidence type="ECO:0000313" key="2">
    <source>
        <dbReference type="Proteomes" id="UP000468638"/>
    </source>
</evidence>
<accession>A0A6I5A1K8</accession>
<organism evidence="1 2">
    <name type="scientific">Pontibacillus yanchengensis</name>
    <dbReference type="NCBI Taxonomy" id="462910"/>
    <lineage>
        <taxon>Bacteria</taxon>
        <taxon>Bacillati</taxon>
        <taxon>Bacillota</taxon>
        <taxon>Bacilli</taxon>
        <taxon>Bacillales</taxon>
        <taxon>Bacillaceae</taxon>
        <taxon>Pontibacillus</taxon>
    </lineage>
</organism>
<dbReference type="AlphaFoldDB" id="A0A6I5A1K8"/>